<dbReference type="InterPro" id="IPR050268">
    <property type="entry name" value="NADH-dep_flavin_reductase"/>
</dbReference>
<sequence length="151" mass="16403">MMNNAMAVVTTKAGDHRSGCLVGFSTQVNIHPPLLLVGMSKANHTFTVAAGSEHLAVHLLSPRDTGLAELFGGETEDEIDKFDRCAWHTGPNGMPILDDAVAWMVGSTLDRIDFGDHVGYLLQPVETWFAEQPSDVLHFVDVIDVEPGHEP</sequence>
<reference evidence="4 5" key="1">
    <citation type="submission" date="2016-06" db="EMBL/GenBank/DDBJ databases">
        <authorList>
            <person name="Kjaerup R.B."/>
            <person name="Dalgaard T.S."/>
            <person name="Juul-Madsen H.R."/>
        </authorList>
    </citation>
    <scope>NUCLEOTIDE SEQUENCE [LARGE SCALE GENOMIC DNA]</scope>
    <source>
        <strain evidence="4 5">1276495.2</strain>
    </source>
</reference>
<evidence type="ECO:0000313" key="4">
    <source>
        <dbReference type="EMBL" id="OBJ84964.1"/>
    </source>
</evidence>
<dbReference type="SUPFAM" id="SSF50475">
    <property type="entry name" value="FMN-binding split barrel"/>
    <property type="match status" value="1"/>
</dbReference>
<proteinExistence type="inferred from homology"/>
<evidence type="ECO:0000313" key="5">
    <source>
        <dbReference type="Proteomes" id="UP000093925"/>
    </source>
</evidence>
<dbReference type="OrthoDB" id="3176898at2"/>
<dbReference type="EMBL" id="LZLM01000078">
    <property type="protein sequence ID" value="OBJ84964.1"/>
    <property type="molecule type" value="Genomic_DNA"/>
</dbReference>
<evidence type="ECO:0000259" key="3">
    <source>
        <dbReference type="SMART" id="SM00903"/>
    </source>
</evidence>
<dbReference type="SMART" id="SM00903">
    <property type="entry name" value="Flavin_Reduct"/>
    <property type="match status" value="1"/>
</dbReference>
<dbReference type="Pfam" id="PF01613">
    <property type="entry name" value="Flavin_Reduct"/>
    <property type="match status" value="1"/>
</dbReference>
<feature type="domain" description="Flavin reductase like" evidence="3">
    <location>
        <begin position="2"/>
        <end position="146"/>
    </location>
</feature>
<dbReference type="PANTHER" id="PTHR30466">
    <property type="entry name" value="FLAVIN REDUCTASE"/>
    <property type="match status" value="1"/>
</dbReference>
<dbReference type="GO" id="GO:0042602">
    <property type="term" value="F:riboflavin reductase (NADPH) activity"/>
    <property type="evidence" value="ECO:0007669"/>
    <property type="project" value="TreeGrafter"/>
</dbReference>
<dbReference type="AlphaFoldDB" id="A0A1A3HXD7"/>
<name>A0A1A3HXD7_MYCAS</name>
<organism evidence="4 5">
    <name type="scientific">Mycobacterium asiaticum</name>
    <dbReference type="NCBI Taxonomy" id="1790"/>
    <lineage>
        <taxon>Bacteria</taxon>
        <taxon>Bacillati</taxon>
        <taxon>Actinomycetota</taxon>
        <taxon>Actinomycetes</taxon>
        <taxon>Mycobacteriales</taxon>
        <taxon>Mycobacteriaceae</taxon>
        <taxon>Mycobacterium</taxon>
    </lineage>
</organism>
<evidence type="ECO:0000256" key="1">
    <source>
        <dbReference type="ARBA" id="ARBA00008898"/>
    </source>
</evidence>
<keyword evidence="2" id="KW-0560">Oxidoreductase</keyword>
<dbReference type="InterPro" id="IPR002563">
    <property type="entry name" value="Flavin_Rdtase-like_dom"/>
</dbReference>
<gene>
    <name evidence="4" type="ORF">A5640_14610</name>
</gene>
<dbReference type="Gene3D" id="2.30.110.10">
    <property type="entry name" value="Electron Transport, Fmn-binding Protein, Chain A"/>
    <property type="match status" value="1"/>
</dbReference>
<comment type="caution">
    <text evidence="4">The sequence shown here is derived from an EMBL/GenBank/DDBJ whole genome shotgun (WGS) entry which is preliminary data.</text>
</comment>
<evidence type="ECO:0000256" key="2">
    <source>
        <dbReference type="ARBA" id="ARBA00023002"/>
    </source>
</evidence>
<dbReference type="InterPro" id="IPR012349">
    <property type="entry name" value="Split_barrel_FMN-bd"/>
</dbReference>
<comment type="similarity">
    <text evidence="1">Belongs to the non-flavoprotein flavin reductase family.</text>
</comment>
<protein>
    <submittedName>
        <fullName evidence="4">Oxidoreductase</fullName>
    </submittedName>
</protein>
<dbReference type="GO" id="GO:0010181">
    <property type="term" value="F:FMN binding"/>
    <property type="evidence" value="ECO:0007669"/>
    <property type="project" value="InterPro"/>
</dbReference>
<dbReference type="Proteomes" id="UP000093925">
    <property type="component" value="Unassembled WGS sequence"/>
</dbReference>
<dbReference type="PANTHER" id="PTHR30466:SF15">
    <property type="entry name" value="POSSIBLE OXIDOREDUCTASE"/>
    <property type="match status" value="1"/>
</dbReference>
<accession>A0A1A3HXD7</accession>